<accession>A0AAW1M239</accession>
<proteinExistence type="predicted"/>
<gene>
    <name evidence="2" type="ORF">QE152_g8780</name>
</gene>
<evidence type="ECO:0000313" key="3">
    <source>
        <dbReference type="Proteomes" id="UP001458880"/>
    </source>
</evidence>
<evidence type="ECO:0000313" key="2">
    <source>
        <dbReference type="EMBL" id="KAK9739704.1"/>
    </source>
</evidence>
<keyword evidence="1" id="KW-0472">Membrane</keyword>
<reference evidence="2 3" key="1">
    <citation type="journal article" date="2024" name="BMC Genomics">
        <title>De novo assembly and annotation of Popillia japonica's genome with initial clues to its potential as an invasive pest.</title>
        <authorList>
            <person name="Cucini C."/>
            <person name="Boschi S."/>
            <person name="Funari R."/>
            <person name="Cardaioli E."/>
            <person name="Iannotti N."/>
            <person name="Marturano G."/>
            <person name="Paoli F."/>
            <person name="Bruttini M."/>
            <person name="Carapelli A."/>
            <person name="Frati F."/>
            <person name="Nardi F."/>
        </authorList>
    </citation>
    <scope>NUCLEOTIDE SEQUENCE [LARGE SCALE GENOMIC DNA]</scope>
    <source>
        <strain evidence="2">DMR45628</strain>
    </source>
</reference>
<keyword evidence="1" id="KW-0812">Transmembrane</keyword>
<feature type="transmembrane region" description="Helical" evidence="1">
    <location>
        <begin position="44"/>
        <end position="61"/>
    </location>
</feature>
<comment type="caution">
    <text evidence="2">The sequence shown here is derived from an EMBL/GenBank/DDBJ whole genome shotgun (WGS) entry which is preliminary data.</text>
</comment>
<evidence type="ECO:0000256" key="1">
    <source>
        <dbReference type="SAM" id="Phobius"/>
    </source>
</evidence>
<name>A0AAW1M239_POPJA</name>
<dbReference type="AlphaFoldDB" id="A0AAW1M239"/>
<keyword evidence="3" id="KW-1185">Reference proteome</keyword>
<organism evidence="2 3">
    <name type="scientific">Popillia japonica</name>
    <name type="common">Japanese beetle</name>
    <dbReference type="NCBI Taxonomy" id="7064"/>
    <lineage>
        <taxon>Eukaryota</taxon>
        <taxon>Metazoa</taxon>
        <taxon>Ecdysozoa</taxon>
        <taxon>Arthropoda</taxon>
        <taxon>Hexapoda</taxon>
        <taxon>Insecta</taxon>
        <taxon>Pterygota</taxon>
        <taxon>Neoptera</taxon>
        <taxon>Endopterygota</taxon>
        <taxon>Coleoptera</taxon>
        <taxon>Polyphaga</taxon>
        <taxon>Scarabaeiformia</taxon>
        <taxon>Scarabaeidae</taxon>
        <taxon>Rutelinae</taxon>
        <taxon>Popillia</taxon>
    </lineage>
</organism>
<sequence length="125" mass="14168">MGSIEGGCRCVPIGTGDERPDRWDRSRERRSLFTNIVIYKHSRVFLLAFSPVTVVIIYCIVKPKYQDYIRSGCCVSAKCPEVNDQGRLALLQHHRVQVRKGVEKMADQGVGVKRADRGIVEHVKL</sequence>
<keyword evidence="1" id="KW-1133">Transmembrane helix</keyword>
<protein>
    <submittedName>
        <fullName evidence="2">Uncharacterized protein</fullName>
    </submittedName>
</protein>
<dbReference type="Proteomes" id="UP001458880">
    <property type="component" value="Unassembled WGS sequence"/>
</dbReference>
<dbReference type="EMBL" id="JASPKY010000071">
    <property type="protein sequence ID" value="KAK9739704.1"/>
    <property type="molecule type" value="Genomic_DNA"/>
</dbReference>